<keyword evidence="6" id="KW-0799">Topoisomerase</keyword>
<protein>
    <recommendedName>
        <fullName evidence="3">DNA topoisomerase</fullName>
        <ecNumber evidence="3">5.6.2.1</ecNumber>
    </recommendedName>
    <alternativeName>
        <fullName evidence="12">Omega-protein</fullName>
    </alternativeName>
    <alternativeName>
        <fullName evidence="11">Relaxing enzyme</fullName>
    </alternativeName>
    <alternativeName>
        <fullName evidence="9">Swivelase</fullName>
    </alternativeName>
    <alternativeName>
        <fullName evidence="10">Untwisting enzyme</fullName>
    </alternativeName>
</protein>
<keyword evidence="8" id="KW-0413">Isomerase</keyword>
<dbReference type="RefSeq" id="WP_269763064.1">
    <property type="nucleotide sequence ID" value="NZ_JAPZEC010000021.1"/>
</dbReference>
<evidence type="ECO:0000256" key="8">
    <source>
        <dbReference type="ARBA" id="ARBA00023235"/>
    </source>
</evidence>
<dbReference type="PRINTS" id="PR00417">
    <property type="entry name" value="PRTPISMRASEI"/>
</dbReference>
<dbReference type="PANTHER" id="PTHR11390:SF21">
    <property type="entry name" value="DNA TOPOISOMERASE 3-ALPHA"/>
    <property type="match status" value="1"/>
</dbReference>
<dbReference type="Proteomes" id="UP001148455">
    <property type="component" value="Unassembled WGS sequence"/>
</dbReference>
<dbReference type="CDD" id="cd00186">
    <property type="entry name" value="TOP1Ac"/>
    <property type="match status" value="1"/>
</dbReference>
<dbReference type="GO" id="GO:0006281">
    <property type="term" value="P:DNA repair"/>
    <property type="evidence" value="ECO:0007669"/>
    <property type="project" value="TreeGrafter"/>
</dbReference>
<dbReference type="Gene3D" id="3.40.50.140">
    <property type="match status" value="1"/>
</dbReference>
<feature type="domain" description="Topo IA-type catalytic" evidence="13">
    <location>
        <begin position="151"/>
        <end position="574"/>
    </location>
</feature>
<comment type="catalytic activity">
    <reaction evidence="1">
        <text>ATP-independent breakage of single-stranded DNA, followed by passage and rejoining.</text>
        <dbReference type="EC" id="5.6.2.1"/>
    </reaction>
</comment>
<dbReference type="NCBIfam" id="TIGR01056">
    <property type="entry name" value="topB"/>
    <property type="match status" value="1"/>
</dbReference>
<dbReference type="InterPro" id="IPR003602">
    <property type="entry name" value="Topo_IA_DNA-bd_dom"/>
</dbReference>
<dbReference type="CDD" id="cd03362">
    <property type="entry name" value="TOPRIM_TopoIA_TopoIII"/>
    <property type="match status" value="1"/>
</dbReference>
<evidence type="ECO:0000256" key="2">
    <source>
        <dbReference type="ARBA" id="ARBA00009446"/>
    </source>
</evidence>
<dbReference type="InterPro" id="IPR013826">
    <property type="entry name" value="Topo_IA_cen_sub3"/>
</dbReference>
<evidence type="ECO:0000256" key="4">
    <source>
        <dbReference type="ARBA" id="ARBA00022723"/>
    </source>
</evidence>
<dbReference type="InterPro" id="IPR005738">
    <property type="entry name" value="TopoIII"/>
</dbReference>
<dbReference type="PANTHER" id="PTHR11390">
    <property type="entry name" value="PROKARYOTIC DNA TOPOISOMERASE"/>
    <property type="match status" value="1"/>
</dbReference>
<comment type="caution">
    <text evidence="14">The sequence shown here is derived from an EMBL/GenBank/DDBJ whole genome shotgun (WGS) entry which is preliminary data.</text>
</comment>
<name>A0A9X3HGB4_MEDGN</name>
<evidence type="ECO:0000313" key="14">
    <source>
        <dbReference type="EMBL" id="MCZ7695100.1"/>
    </source>
</evidence>
<dbReference type="InterPro" id="IPR023405">
    <property type="entry name" value="Topo_IA_core_domain"/>
</dbReference>
<evidence type="ECO:0000256" key="3">
    <source>
        <dbReference type="ARBA" id="ARBA00012891"/>
    </source>
</evidence>
<dbReference type="InterPro" id="IPR003601">
    <property type="entry name" value="Topo_IA_2"/>
</dbReference>
<dbReference type="Gene3D" id="2.70.20.10">
    <property type="entry name" value="Topoisomerase I, domain 3"/>
    <property type="match status" value="1"/>
</dbReference>
<dbReference type="SMART" id="SM00437">
    <property type="entry name" value="TOP1Ac"/>
    <property type="match status" value="1"/>
</dbReference>
<organism evidence="14 15">
    <name type="scientific">Mediterraneibacter gnavus</name>
    <name type="common">Ruminococcus gnavus</name>
    <dbReference type="NCBI Taxonomy" id="33038"/>
    <lineage>
        <taxon>Bacteria</taxon>
        <taxon>Bacillati</taxon>
        <taxon>Bacillota</taxon>
        <taxon>Clostridia</taxon>
        <taxon>Lachnospirales</taxon>
        <taxon>Lachnospiraceae</taxon>
        <taxon>Mediterraneibacter</taxon>
    </lineage>
</organism>
<dbReference type="SUPFAM" id="SSF56712">
    <property type="entry name" value="Prokaryotic type I DNA topoisomerase"/>
    <property type="match status" value="1"/>
</dbReference>
<evidence type="ECO:0000313" key="15">
    <source>
        <dbReference type="Proteomes" id="UP001148455"/>
    </source>
</evidence>
<keyword evidence="4" id="KW-0479">Metal-binding</keyword>
<dbReference type="PROSITE" id="PS00396">
    <property type="entry name" value="TOPO_IA_1"/>
    <property type="match status" value="1"/>
</dbReference>
<accession>A0A9X3HGB4</accession>
<keyword evidence="5" id="KW-0460">Magnesium</keyword>
<dbReference type="Gene3D" id="1.10.460.10">
    <property type="entry name" value="Topoisomerase I, domain 2"/>
    <property type="match status" value="1"/>
</dbReference>
<dbReference type="Pfam" id="PF01751">
    <property type="entry name" value="Toprim"/>
    <property type="match status" value="1"/>
</dbReference>
<reference evidence="14" key="1">
    <citation type="submission" date="2022-12" db="EMBL/GenBank/DDBJ databases">
        <title>Genome of R. gnavus strain RSHDN_123.</title>
        <authorList>
            <person name="Abdugheni R."/>
        </authorList>
    </citation>
    <scope>NUCLEOTIDE SEQUENCE</scope>
    <source>
        <strain evidence="14">RSHDN_123</strain>
    </source>
</reference>
<dbReference type="InterPro" id="IPR006171">
    <property type="entry name" value="TOPRIM_dom"/>
</dbReference>
<sequence length="696" mass="79464">MYLVIAEKPSVSQAIAKVIGAYKRKEGYLEGRDCLVSWCLGHLAEYAPPESYDSRYRFWQYKDLPIIPDMWELLVSEDKKEQFGVLKELLNRSDVEYVVNACDAGREGELIFRRVYELSGSHIPMKRLWISSMEDKAIEEGFSNLRDGELYDHLCQASVCRAQADWLIGMNATRAFTTTYGKKLTVGRVQSPTLAMLVERQNQMEQFQKEKYFNIHLDMGDWSVHKEKVFDRGEAERIVKSCKGEVAMIESVLSTEKSVSPPKLYDLTTLQRECNRYYGYTAQKTLQIVQGLYEQKLVTYPRTDSQFLTEDMGETAKAVIRQIVEQYGFTYPWEADVKRVMDNRKVTDHHAIIPTEELQSADWEELSKEEKNVLLLIAQRLLCATGKKHQYEETQIIVSCAGESFSVKGKTITEKGWKAVEEQYRKFCAMKESTETEKALPEVVEGQRVSDAVVTKTEHDTTPPKPYSEDTLLSAMETAGNKEFEEGTEKKGLGTPATRASIIEKLVTSQYAQRKGKQILPTAAGKELIAVLPEYLKSASMTAEWENQLLAMEKGEVSAEKFMDGITRLLTMTLNGCEALSEEEKQRFRSLEQIGTCPVCGSPVYEGKMNFYCSNRECLFALWKENHYLAGMKKTLDQKMAKELLEKGKTFVKNLYSVKKETYFDAELVLSVEDGKAKFSLEFPKRAVSKGKRKKK</sequence>
<dbReference type="InterPro" id="IPR013825">
    <property type="entry name" value="Topo_IA_cen_sub2"/>
</dbReference>
<evidence type="ECO:0000256" key="6">
    <source>
        <dbReference type="ARBA" id="ARBA00023029"/>
    </source>
</evidence>
<dbReference type="GO" id="GO:0003917">
    <property type="term" value="F:DNA topoisomerase type I (single strand cut, ATP-independent) activity"/>
    <property type="evidence" value="ECO:0007669"/>
    <property type="project" value="UniProtKB-EC"/>
</dbReference>
<evidence type="ECO:0000256" key="9">
    <source>
        <dbReference type="ARBA" id="ARBA00030003"/>
    </source>
</evidence>
<evidence type="ECO:0000256" key="10">
    <source>
        <dbReference type="ARBA" id="ARBA00031985"/>
    </source>
</evidence>
<dbReference type="InterPro" id="IPR034144">
    <property type="entry name" value="TOPRIM_TopoIII"/>
</dbReference>
<dbReference type="PROSITE" id="PS52039">
    <property type="entry name" value="TOPO_IA_2"/>
    <property type="match status" value="1"/>
</dbReference>
<dbReference type="InterPro" id="IPR023406">
    <property type="entry name" value="Topo_IA_AS"/>
</dbReference>
<comment type="similarity">
    <text evidence="2">Belongs to the type IA topoisomerase family.</text>
</comment>
<dbReference type="GO" id="GO:0006265">
    <property type="term" value="P:DNA topological change"/>
    <property type="evidence" value="ECO:0007669"/>
    <property type="project" value="InterPro"/>
</dbReference>
<dbReference type="SMART" id="SM00493">
    <property type="entry name" value="TOPRIM"/>
    <property type="match status" value="1"/>
</dbReference>
<dbReference type="Gene3D" id="1.10.290.10">
    <property type="entry name" value="Topoisomerase I, domain 4"/>
    <property type="match status" value="1"/>
</dbReference>
<dbReference type="InterPro" id="IPR000380">
    <property type="entry name" value="Topo_IA"/>
</dbReference>
<dbReference type="SMART" id="SM00436">
    <property type="entry name" value="TOP1Bc"/>
    <property type="match status" value="1"/>
</dbReference>
<dbReference type="GO" id="GO:0003677">
    <property type="term" value="F:DNA binding"/>
    <property type="evidence" value="ECO:0007669"/>
    <property type="project" value="UniProtKB-KW"/>
</dbReference>
<dbReference type="InterPro" id="IPR013497">
    <property type="entry name" value="Topo_IA_cen"/>
</dbReference>
<dbReference type="Pfam" id="PF01131">
    <property type="entry name" value="Topoisom_bac"/>
    <property type="match status" value="1"/>
</dbReference>
<dbReference type="AlphaFoldDB" id="A0A9X3HGB4"/>
<evidence type="ECO:0000256" key="12">
    <source>
        <dbReference type="ARBA" id="ARBA00032877"/>
    </source>
</evidence>
<dbReference type="GO" id="GO:0006310">
    <property type="term" value="P:DNA recombination"/>
    <property type="evidence" value="ECO:0007669"/>
    <property type="project" value="TreeGrafter"/>
</dbReference>
<dbReference type="GO" id="GO:0046872">
    <property type="term" value="F:metal ion binding"/>
    <property type="evidence" value="ECO:0007669"/>
    <property type="project" value="UniProtKB-KW"/>
</dbReference>
<evidence type="ECO:0000259" key="13">
    <source>
        <dbReference type="PROSITE" id="PS52039"/>
    </source>
</evidence>
<dbReference type="GO" id="GO:0043597">
    <property type="term" value="C:cytoplasmic replication fork"/>
    <property type="evidence" value="ECO:0007669"/>
    <property type="project" value="TreeGrafter"/>
</dbReference>
<dbReference type="EMBL" id="JAPZED010000021">
    <property type="protein sequence ID" value="MCZ7695100.1"/>
    <property type="molecule type" value="Genomic_DNA"/>
</dbReference>
<evidence type="ECO:0000256" key="5">
    <source>
        <dbReference type="ARBA" id="ARBA00022842"/>
    </source>
</evidence>
<dbReference type="InterPro" id="IPR013824">
    <property type="entry name" value="Topo_IA_cen_sub1"/>
</dbReference>
<evidence type="ECO:0000256" key="7">
    <source>
        <dbReference type="ARBA" id="ARBA00023125"/>
    </source>
</evidence>
<gene>
    <name evidence="14" type="ORF">O8D18_13885</name>
</gene>
<keyword evidence="7" id="KW-0238">DNA-binding</keyword>
<evidence type="ECO:0000256" key="1">
    <source>
        <dbReference type="ARBA" id="ARBA00000213"/>
    </source>
</evidence>
<dbReference type="EC" id="5.6.2.1" evidence="3"/>
<evidence type="ECO:0000256" key="11">
    <source>
        <dbReference type="ARBA" id="ARBA00032235"/>
    </source>
</evidence>
<dbReference type="NCBIfam" id="NF005829">
    <property type="entry name" value="PRK07726.1"/>
    <property type="match status" value="1"/>
</dbReference>
<proteinExistence type="inferred from homology"/>